<accession>A0ABN2Q0R4</accession>
<organism evidence="2 3">
    <name type="scientific">Amycolatopsis minnesotensis</name>
    <dbReference type="NCBI Taxonomy" id="337894"/>
    <lineage>
        <taxon>Bacteria</taxon>
        <taxon>Bacillati</taxon>
        <taxon>Actinomycetota</taxon>
        <taxon>Actinomycetes</taxon>
        <taxon>Pseudonocardiales</taxon>
        <taxon>Pseudonocardiaceae</taxon>
        <taxon>Amycolatopsis</taxon>
    </lineage>
</organism>
<dbReference type="RefSeq" id="WP_344412805.1">
    <property type="nucleotide sequence ID" value="NZ_BAAANN010000002.1"/>
</dbReference>
<keyword evidence="3" id="KW-1185">Reference proteome</keyword>
<dbReference type="EMBL" id="BAAANN010000002">
    <property type="protein sequence ID" value="GAA1940453.1"/>
    <property type="molecule type" value="Genomic_DNA"/>
</dbReference>
<protein>
    <recommendedName>
        <fullName evidence="4">Phage tail protein</fullName>
    </recommendedName>
</protein>
<evidence type="ECO:0000313" key="3">
    <source>
        <dbReference type="Proteomes" id="UP001501116"/>
    </source>
</evidence>
<reference evidence="2 3" key="1">
    <citation type="journal article" date="2019" name="Int. J. Syst. Evol. Microbiol.">
        <title>The Global Catalogue of Microorganisms (GCM) 10K type strain sequencing project: providing services to taxonomists for standard genome sequencing and annotation.</title>
        <authorList>
            <consortium name="The Broad Institute Genomics Platform"/>
            <consortium name="The Broad Institute Genome Sequencing Center for Infectious Disease"/>
            <person name="Wu L."/>
            <person name="Ma J."/>
        </authorList>
    </citation>
    <scope>NUCLEOTIDE SEQUENCE [LARGE SCALE GENOMIC DNA]</scope>
    <source>
        <strain evidence="2 3">JCM 14545</strain>
    </source>
</reference>
<proteinExistence type="predicted"/>
<evidence type="ECO:0008006" key="4">
    <source>
        <dbReference type="Google" id="ProtNLM"/>
    </source>
</evidence>
<dbReference type="Proteomes" id="UP001501116">
    <property type="component" value="Unassembled WGS sequence"/>
</dbReference>
<comment type="caution">
    <text evidence="2">The sequence shown here is derived from an EMBL/GenBank/DDBJ whole genome shotgun (WGS) entry which is preliminary data.</text>
</comment>
<name>A0ABN2Q0R4_9PSEU</name>
<feature type="region of interest" description="Disordered" evidence="1">
    <location>
        <begin position="267"/>
        <end position="288"/>
    </location>
</feature>
<evidence type="ECO:0000313" key="2">
    <source>
        <dbReference type="EMBL" id="GAA1940453.1"/>
    </source>
</evidence>
<sequence>MFTHPDSAVNAALVEALFASAREIGDSISFDWSRNNTFDHEFADLSTLVTEVELERPALVTDLPEGVNTIQGYSSAELRVTLKGARDSEELPVSELLSPFFAHGPFYNRDLTGTAVRYWKTVYTDAGPVEVRQFTGLVRDIQFNRKDETVELLCSDIVRWANADVTLPHWAIDKSGTEKWEIGAARPINASWVVTECLRQAGTPIGPLPRPDATVFISGNGALLPSVGGKFHASFIQTDQHVLPTKPEGIWKDGKYGPVLKPIKADGSEGAASSWTSGKRMARVPRNGSTDAPLNVGFNAWCESDGAATNRPHPGDDPANGNFAYLEGHFQYFSLDDAPNPNLIFQVGRNGQVYFAVITTTGEIFKWTWKYQPKGWRYYDLNVRFTSRSITPVLTVDGALVPLLTGTPATKGFTYGAYPGTDGLPSHRLFVFDPSQHFQVYAGPPSGADAAVYLPGQEHPPTTADGLPYVDFRGCVAELSFLPDTWHDKVWTVLQKVAAAEFAALYTNEYGQLIWRPHAELRASTPTAPQASYTVANLLDMIVNPSLDQYKNAIELAYVDRNQEPADAWTPDSGLSFLVPDDGQWHYTDRVRIEDAVQFATDMVYLCGRDPNEIKAGTVDQTELQRRITREFNEMMRRDHSTTTAVFAEDVRRDGVNAAPTPSTDLRDWNSNTAASPVKLEAWVIPDLDQRNVRIKARVTSDSRTAGLYVGANVLLGSYGSDVPNPTLTVRATSYSDPRTNWYSVEDASGVAERGRFTLILDANDWRQTIGTAAAVAPQLLDDTTVPAPIITNLSLPCDPRLQLTDVIGLTSGSGITGAISAQVVGIRRAARGSNDSIDVRVLRTPSKWALGAPGASELGQTTYLN</sequence>
<gene>
    <name evidence="2" type="ORF">GCM10009754_04590</name>
</gene>
<evidence type="ECO:0000256" key="1">
    <source>
        <dbReference type="SAM" id="MobiDB-lite"/>
    </source>
</evidence>